<dbReference type="RefSeq" id="WP_313545370.1">
    <property type="nucleotide sequence ID" value="NZ_CP134880.1"/>
</dbReference>
<sequence>MTTPSPGAALAWREDVLPGFEQAPLGAATLVRALARPARPRGVVLHVHGYNDYFFQEHLAEHLVSQGYAFYAVDLRRAGRSLRQDDVPHLMHDVDEPGEDIALAAEAVAHLEPTVPLALHAHSTGGLTALLRLHRHGPGHVQALVLDSPFLGAPSSWRMRLGARSLPVIARTRPLSIVSSGPSWYATHLHAQNGGRWQFDTAWKRPDGLPVRAAWLAAVLKAQRQVAAGLQLAIPVLVARAAEGGHDSPDNPRLDSQDTVVDVDAISRLAPRLGADVSLLVVPDGVHDLTLSAPAPREMYLGGVTGWLAHALPSRGGDDA</sequence>
<dbReference type="InterPro" id="IPR051044">
    <property type="entry name" value="MAG_DAG_Lipase"/>
</dbReference>
<dbReference type="SUPFAM" id="SSF53474">
    <property type="entry name" value="alpha/beta-Hydrolases"/>
    <property type="match status" value="1"/>
</dbReference>
<feature type="domain" description="Serine aminopeptidase S33" evidence="1">
    <location>
        <begin position="39"/>
        <end position="289"/>
    </location>
</feature>
<organism evidence="2">
    <name type="scientific">Demequina capsici</name>
    <dbReference type="NCBI Taxonomy" id="3075620"/>
    <lineage>
        <taxon>Bacteria</taxon>
        <taxon>Bacillati</taxon>
        <taxon>Actinomycetota</taxon>
        <taxon>Actinomycetes</taxon>
        <taxon>Micrococcales</taxon>
        <taxon>Demequinaceae</taxon>
        <taxon>Demequina</taxon>
    </lineage>
</organism>
<proteinExistence type="predicted"/>
<keyword evidence="2" id="KW-0378">Hydrolase</keyword>
<dbReference type="Gene3D" id="3.40.50.1820">
    <property type="entry name" value="alpha/beta hydrolase"/>
    <property type="match status" value="1"/>
</dbReference>
<evidence type="ECO:0000313" key="2">
    <source>
        <dbReference type="EMBL" id="WNM28806.1"/>
    </source>
</evidence>
<dbReference type="GO" id="GO:0016787">
    <property type="term" value="F:hydrolase activity"/>
    <property type="evidence" value="ECO:0007669"/>
    <property type="project" value="UniProtKB-KW"/>
</dbReference>
<dbReference type="AlphaFoldDB" id="A0AA96FDB8"/>
<accession>A0AA96FDB8</accession>
<gene>
    <name evidence="2" type="ORF">RN607_07310</name>
</gene>
<dbReference type="Proteomes" id="UP001303408">
    <property type="component" value="Chromosome"/>
</dbReference>
<dbReference type="EMBL" id="CP134880">
    <property type="protein sequence ID" value="WNM28806.1"/>
    <property type="molecule type" value="Genomic_DNA"/>
</dbReference>
<evidence type="ECO:0000259" key="1">
    <source>
        <dbReference type="Pfam" id="PF12146"/>
    </source>
</evidence>
<dbReference type="Pfam" id="PF12146">
    <property type="entry name" value="Hydrolase_4"/>
    <property type="match status" value="1"/>
</dbReference>
<name>A0AA96FDB8_9MICO</name>
<reference evidence="2" key="1">
    <citation type="submission" date="2023-09" db="EMBL/GenBank/DDBJ databases">
        <title>Demequina sp. a novel bacteria isolated from Capsicum annuum.</title>
        <authorList>
            <person name="Humaira Z."/>
            <person name="Lee J."/>
            <person name="Cho D."/>
        </authorList>
    </citation>
    <scope>NUCLEOTIDE SEQUENCE</scope>
    <source>
        <strain evidence="2">PMTSA13</strain>
    </source>
</reference>
<dbReference type="InterPro" id="IPR022742">
    <property type="entry name" value="Hydrolase_4"/>
</dbReference>
<dbReference type="KEGG" id="dcp:RN607_07310"/>
<protein>
    <submittedName>
        <fullName evidence="2">Alpha/beta hydrolase</fullName>
    </submittedName>
</protein>
<dbReference type="PANTHER" id="PTHR11614">
    <property type="entry name" value="PHOSPHOLIPASE-RELATED"/>
    <property type="match status" value="1"/>
</dbReference>
<dbReference type="InterPro" id="IPR029058">
    <property type="entry name" value="AB_hydrolase_fold"/>
</dbReference>